<reference evidence="2" key="1">
    <citation type="journal article" date="2014" name="Front. Microbiol.">
        <title>High frequency of phylogenetically diverse reductive dehalogenase-homologous genes in deep subseafloor sedimentary metagenomes.</title>
        <authorList>
            <person name="Kawai M."/>
            <person name="Futagami T."/>
            <person name="Toyoda A."/>
            <person name="Takaki Y."/>
            <person name="Nishi S."/>
            <person name="Hori S."/>
            <person name="Arai W."/>
            <person name="Tsubouchi T."/>
            <person name="Morono Y."/>
            <person name="Uchiyama I."/>
            <person name="Ito T."/>
            <person name="Fujiyama A."/>
            <person name="Inagaki F."/>
            <person name="Takami H."/>
        </authorList>
    </citation>
    <scope>NUCLEOTIDE SEQUENCE</scope>
    <source>
        <strain evidence="2">Expedition CK06-06</strain>
    </source>
</reference>
<name>X1IYS0_9ZZZZ</name>
<evidence type="ECO:0000259" key="1">
    <source>
        <dbReference type="Pfam" id="PF14690"/>
    </source>
</evidence>
<gene>
    <name evidence="2" type="ORF">S03H2_42022</name>
</gene>
<dbReference type="EMBL" id="BARU01026133">
    <property type="protein sequence ID" value="GAH74400.1"/>
    <property type="molecule type" value="Genomic_DNA"/>
</dbReference>
<organism evidence="2">
    <name type="scientific">marine sediment metagenome</name>
    <dbReference type="NCBI Taxonomy" id="412755"/>
    <lineage>
        <taxon>unclassified sequences</taxon>
        <taxon>metagenomes</taxon>
        <taxon>ecological metagenomes</taxon>
    </lineage>
</organism>
<sequence>MDEYSLFTIALGFKKPWKVMDIKFSKDEGRLDLKIDFQKGTAFPCPSCEEGRCPVHDTKERTWRHLNFFQYETYLHARV</sequence>
<feature type="domain" description="Transposase IS204/IS1001/IS1096/IS1165 zinc-finger" evidence="1">
    <location>
        <begin position="43"/>
        <end position="78"/>
    </location>
</feature>
<accession>X1IYS0</accession>
<dbReference type="InterPro" id="IPR029261">
    <property type="entry name" value="Transposase_Znf"/>
</dbReference>
<protein>
    <recommendedName>
        <fullName evidence="1">Transposase IS204/IS1001/IS1096/IS1165 zinc-finger domain-containing protein</fullName>
    </recommendedName>
</protein>
<dbReference type="Pfam" id="PF14690">
    <property type="entry name" value="Zn_ribbon_ISL3"/>
    <property type="match status" value="1"/>
</dbReference>
<evidence type="ECO:0000313" key="2">
    <source>
        <dbReference type="EMBL" id="GAH74400.1"/>
    </source>
</evidence>
<comment type="caution">
    <text evidence="2">The sequence shown here is derived from an EMBL/GenBank/DDBJ whole genome shotgun (WGS) entry which is preliminary data.</text>
</comment>
<proteinExistence type="predicted"/>
<dbReference type="AlphaFoldDB" id="X1IYS0"/>
<feature type="non-terminal residue" evidence="2">
    <location>
        <position position="79"/>
    </location>
</feature>